<evidence type="ECO:0000259" key="1">
    <source>
        <dbReference type="PROSITE" id="PS50238"/>
    </source>
</evidence>
<dbReference type="Proteomes" id="UP000001811">
    <property type="component" value="Unplaced"/>
</dbReference>
<dbReference type="GO" id="GO:0007165">
    <property type="term" value="P:signal transduction"/>
    <property type="evidence" value="ECO:0007669"/>
    <property type="project" value="InterPro"/>
</dbReference>
<dbReference type="Gene3D" id="1.10.555.10">
    <property type="entry name" value="Rho GTPase activation protein"/>
    <property type="match status" value="2"/>
</dbReference>
<feature type="domain" description="Rho-GAP" evidence="1">
    <location>
        <begin position="535"/>
        <end position="719"/>
    </location>
</feature>
<organism evidence="2 3">
    <name type="scientific">Oryctolagus cuniculus</name>
    <name type="common">Rabbit</name>
    <dbReference type="NCBI Taxonomy" id="9986"/>
    <lineage>
        <taxon>Eukaryota</taxon>
        <taxon>Metazoa</taxon>
        <taxon>Chordata</taxon>
        <taxon>Craniata</taxon>
        <taxon>Vertebrata</taxon>
        <taxon>Euteleostomi</taxon>
        <taxon>Mammalia</taxon>
        <taxon>Eutheria</taxon>
        <taxon>Euarchontoglires</taxon>
        <taxon>Glires</taxon>
        <taxon>Lagomorpha</taxon>
        <taxon>Leporidae</taxon>
        <taxon>Oryctolagus</taxon>
    </lineage>
</organism>
<dbReference type="PANTHER" id="PTHR23179:SF3">
    <property type="entry name" value="RHO GTPASE-ACTIVATING PROTEIN 20"/>
    <property type="match status" value="1"/>
</dbReference>
<dbReference type="SUPFAM" id="SSF48350">
    <property type="entry name" value="GTPase activation domain, GAP"/>
    <property type="match status" value="2"/>
</dbReference>
<dbReference type="Ensembl" id="ENSOCUT00000053121.1">
    <property type="protein sequence ID" value="ENSOCUP00000043697.1"/>
    <property type="gene ID" value="ENSOCUG00000024156.3"/>
</dbReference>
<dbReference type="AlphaFoldDB" id="A0A5F9DBU3"/>
<dbReference type="GeneTree" id="ENSGT00940000163685"/>
<feature type="domain" description="Rho-GAP" evidence="1">
    <location>
        <begin position="282"/>
        <end position="467"/>
    </location>
</feature>
<accession>A0A5F9DBU3</accession>
<reference evidence="2" key="3">
    <citation type="submission" date="2025-09" db="UniProtKB">
        <authorList>
            <consortium name="Ensembl"/>
        </authorList>
    </citation>
    <scope>IDENTIFICATION</scope>
    <source>
        <strain evidence="2">Thorbecke</strain>
    </source>
</reference>
<protein>
    <recommendedName>
        <fullName evidence="1">Rho-GAP domain-containing protein</fullName>
    </recommendedName>
</protein>
<dbReference type="PROSITE" id="PS50238">
    <property type="entry name" value="RHOGAP"/>
    <property type="match status" value="2"/>
</dbReference>
<sequence>MEERINTYAKILLLLDGPRMKLMATFQFISRAQEEDQPKGILLHVFAVDINNSTTVFLQANKESIFVTSLWDQGLGVLADANEDKEITTIQRLSRHFPKASDILWYMLGFFPKIFQHSSLHPKTTLNSPLCVVPSMLSHWPSTSRISSLEENQEISLVDSPIKNCLCIHRDDIVACQMESSLISPISFGKSPFNSDTTKHEHSFEEMQQSLEISLMPIISMDKQAQLKDDAKPITDSHIKLTQKQHPTKKRLCRHVLGRNHKLVPAPAPDLPISQQAPLFGSPLQDVCKNDKLPKPILDMLFIIDQKGPATKAIFSKCATFKDRLALKEKLNSRECVDWENACPIVVATVLKDLLQNIPGSILTVNFYEKFIGVLDEGNEEAKIAMSKRLLAQLPKPNVHLLQSLFRCLHKISQKSPSKEMTSSNLAWCITPSLLWPPVASILDIATEWEKKVALVQYLLDHCFKIFGSSLTSTIRKQTKYRKHYLEVSDPQLKPAQKQHSIKKWLTPRVLGRNQNRVAPEPARPTAHQAQLFGSLLQDVCENGKLPKSILDMLYFIDLKGSITEGIFKKCVNGQAYRTLREKLNSGEEVDWTTESPYVMATVLKDFLQSIPGSLFTTELYEKFIGAMDEGNKKARISIILRLLDQLPKMNFHLLECLFTCLYKIAHSPLNNMTSSDLSLYMTPSLLWIPISRNSERGMEWQRKVTLIQFLIDNCKNIFGHRLTSCMGGHTKYEDTFQELLGIMNHLTSLDYKRRQPLCHERFLYSVSLGVHGMSKGQ</sequence>
<dbReference type="Bgee" id="ENSOCUG00000024156">
    <property type="expression patterns" value="Expressed in testis"/>
</dbReference>
<dbReference type="PANTHER" id="PTHR23179">
    <property type="entry name" value="T-CELL ACTIVATION RHO GTPASE ACTIVATING PROTEIN-RELATED"/>
    <property type="match status" value="1"/>
</dbReference>
<dbReference type="GO" id="GO:0005096">
    <property type="term" value="F:GTPase activator activity"/>
    <property type="evidence" value="ECO:0007669"/>
    <property type="project" value="TreeGrafter"/>
</dbReference>
<dbReference type="InterPro" id="IPR000198">
    <property type="entry name" value="RhoGAP_dom"/>
</dbReference>
<proteinExistence type="predicted"/>
<dbReference type="SMART" id="SM00324">
    <property type="entry name" value="RhoGAP"/>
    <property type="match status" value="2"/>
</dbReference>
<keyword evidence="3" id="KW-1185">Reference proteome</keyword>
<dbReference type="SMR" id="A0A5F9DBU3"/>
<dbReference type="InterPro" id="IPR008936">
    <property type="entry name" value="Rho_GTPase_activation_prot"/>
</dbReference>
<evidence type="ECO:0000313" key="3">
    <source>
        <dbReference type="Proteomes" id="UP000001811"/>
    </source>
</evidence>
<name>A0A5F9DBU3_RABIT</name>
<evidence type="ECO:0000313" key="2">
    <source>
        <dbReference type="Ensembl" id="ENSOCUP00000043697.1"/>
    </source>
</evidence>
<reference evidence="2 3" key="1">
    <citation type="journal article" date="2011" name="Nature">
        <title>A high-resolution map of human evolutionary constraint using 29 mammals.</title>
        <authorList>
            <person name="Lindblad-Toh K."/>
            <person name="Garber M."/>
            <person name="Zuk O."/>
            <person name="Lin M.F."/>
            <person name="Parker B.J."/>
            <person name="Washietl S."/>
            <person name="Kheradpour P."/>
            <person name="Ernst J."/>
            <person name="Jordan G."/>
            <person name="Mauceli E."/>
            <person name="Ward L.D."/>
            <person name="Lowe C.B."/>
            <person name="Holloway A.K."/>
            <person name="Clamp M."/>
            <person name="Gnerre S."/>
            <person name="Alfoldi J."/>
            <person name="Beal K."/>
            <person name="Chang J."/>
            <person name="Clawson H."/>
            <person name="Cuff J."/>
            <person name="Di Palma F."/>
            <person name="Fitzgerald S."/>
            <person name="Flicek P."/>
            <person name="Guttman M."/>
            <person name="Hubisz M.J."/>
            <person name="Jaffe D.B."/>
            <person name="Jungreis I."/>
            <person name="Kent W.J."/>
            <person name="Kostka D."/>
            <person name="Lara M."/>
            <person name="Martins A.L."/>
            <person name="Massingham T."/>
            <person name="Moltke I."/>
            <person name="Raney B.J."/>
            <person name="Rasmussen M.D."/>
            <person name="Robinson J."/>
            <person name="Stark A."/>
            <person name="Vilella A.J."/>
            <person name="Wen J."/>
            <person name="Xie X."/>
            <person name="Zody M.C."/>
            <person name="Baldwin J."/>
            <person name="Bloom T."/>
            <person name="Chin C.W."/>
            <person name="Heiman D."/>
            <person name="Nicol R."/>
            <person name="Nusbaum C."/>
            <person name="Young S."/>
            <person name="Wilkinson J."/>
            <person name="Worley K.C."/>
            <person name="Kovar C.L."/>
            <person name="Muzny D.M."/>
            <person name="Gibbs R.A."/>
            <person name="Cree A."/>
            <person name="Dihn H.H."/>
            <person name="Fowler G."/>
            <person name="Jhangiani S."/>
            <person name="Joshi V."/>
            <person name="Lee S."/>
            <person name="Lewis L.R."/>
            <person name="Nazareth L.V."/>
            <person name="Okwuonu G."/>
            <person name="Santibanez J."/>
            <person name="Warren W.C."/>
            <person name="Mardis E.R."/>
            <person name="Weinstock G.M."/>
            <person name="Wilson R.K."/>
            <person name="Delehaunty K."/>
            <person name="Dooling D."/>
            <person name="Fronik C."/>
            <person name="Fulton L."/>
            <person name="Fulton B."/>
            <person name="Graves T."/>
            <person name="Minx P."/>
            <person name="Sodergren E."/>
            <person name="Birney E."/>
            <person name="Margulies E.H."/>
            <person name="Herrero J."/>
            <person name="Green E.D."/>
            <person name="Haussler D."/>
            <person name="Siepel A."/>
            <person name="Goldman N."/>
            <person name="Pollard K.S."/>
            <person name="Pedersen J.S."/>
            <person name="Lander E.S."/>
            <person name="Kellis M."/>
        </authorList>
    </citation>
    <scope>NUCLEOTIDE SEQUENCE [LARGE SCALE GENOMIC DNA]</scope>
    <source>
        <strain evidence="3">Thorbecke</strain>
    </source>
</reference>
<reference evidence="2" key="2">
    <citation type="submission" date="2025-08" db="UniProtKB">
        <authorList>
            <consortium name="Ensembl"/>
        </authorList>
    </citation>
    <scope>IDENTIFICATION</scope>
    <source>
        <strain evidence="2">Thorbecke</strain>
    </source>
</reference>
<dbReference type="Pfam" id="PF00620">
    <property type="entry name" value="RhoGAP"/>
    <property type="match status" value="2"/>
</dbReference>
<dbReference type="InParanoid" id="A0A5F9DBU3"/>